<feature type="compositionally biased region" description="Low complexity" evidence="1">
    <location>
        <begin position="29"/>
        <end position="41"/>
    </location>
</feature>
<keyword evidence="2" id="KW-0472">Membrane</keyword>
<comment type="caution">
    <text evidence="3">The sequence shown here is derived from an EMBL/GenBank/DDBJ whole genome shotgun (WGS) entry which is preliminary data.</text>
</comment>
<dbReference type="AlphaFoldDB" id="A0A4Q7XNW4"/>
<feature type="transmembrane region" description="Helical" evidence="2">
    <location>
        <begin position="81"/>
        <end position="99"/>
    </location>
</feature>
<dbReference type="EMBL" id="SHKR01000001">
    <property type="protein sequence ID" value="RZU24539.1"/>
    <property type="molecule type" value="Genomic_DNA"/>
</dbReference>
<keyword evidence="4" id="KW-1185">Reference proteome</keyword>
<protein>
    <submittedName>
        <fullName evidence="3">Uncharacterized protein</fullName>
    </submittedName>
</protein>
<evidence type="ECO:0000256" key="1">
    <source>
        <dbReference type="SAM" id="MobiDB-lite"/>
    </source>
</evidence>
<accession>A0A4Q7XNW4</accession>
<feature type="transmembrane region" description="Helical" evidence="2">
    <location>
        <begin position="50"/>
        <end position="69"/>
    </location>
</feature>
<organism evidence="3 4">
    <name type="scientific">Kribbella rubisoli</name>
    <dbReference type="NCBI Taxonomy" id="3075929"/>
    <lineage>
        <taxon>Bacteria</taxon>
        <taxon>Bacillati</taxon>
        <taxon>Actinomycetota</taxon>
        <taxon>Actinomycetes</taxon>
        <taxon>Propionibacteriales</taxon>
        <taxon>Kribbellaceae</taxon>
        <taxon>Kribbella</taxon>
    </lineage>
</organism>
<sequence length="128" mass="13296">MTYGQPDRNPNPQQGGAGYPQHLWPDYSQAPADPAWQPQAPVAGQPKGTAMLGVLAVVLGLAALVAPFLPVDMTGFRQYAAFPLALPGVGLAIAGLIGPRRGKPLAVVGAVLCVLALGVGWIMVLNYR</sequence>
<reference evidence="3 4" key="1">
    <citation type="journal article" date="2015" name="Stand. Genomic Sci.">
        <title>Genomic Encyclopedia of Bacterial and Archaeal Type Strains, Phase III: the genomes of soil and plant-associated and newly described type strains.</title>
        <authorList>
            <person name="Whitman W.B."/>
            <person name="Woyke T."/>
            <person name="Klenk H.P."/>
            <person name="Zhou Y."/>
            <person name="Lilburn T.G."/>
            <person name="Beck B.J."/>
            <person name="De Vos P."/>
            <person name="Vandamme P."/>
            <person name="Eisen J.A."/>
            <person name="Garrity G."/>
            <person name="Hugenholtz P."/>
            <person name="Kyrpides N.C."/>
        </authorList>
    </citation>
    <scope>NUCLEOTIDE SEQUENCE [LARGE SCALE GENOMIC DNA]</scope>
    <source>
        <strain evidence="3 4">VKM Ac-2540</strain>
    </source>
</reference>
<evidence type="ECO:0000313" key="3">
    <source>
        <dbReference type="EMBL" id="RZU24539.1"/>
    </source>
</evidence>
<dbReference type="OrthoDB" id="4560955at2"/>
<feature type="transmembrane region" description="Helical" evidence="2">
    <location>
        <begin position="105"/>
        <end position="127"/>
    </location>
</feature>
<name>A0A4Q7XNW4_9ACTN</name>
<evidence type="ECO:0000313" key="4">
    <source>
        <dbReference type="Proteomes" id="UP000292027"/>
    </source>
</evidence>
<feature type="region of interest" description="Disordered" evidence="1">
    <location>
        <begin position="1"/>
        <end position="42"/>
    </location>
</feature>
<evidence type="ECO:0000256" key="2">
    <source>
        <dbReference type="SAM" id="Phobius"/>
    </source>
</evidence>
<keyword evidence="2" id="KW-1133">Transmembrane helix</keyword>
<dbReference type="Proteomes" id="UP000292027">
    <property type="component" value="Unassembled WGS sequence"/>
</dbReference>
<dbReference type="RefSeq" id="WP_130438678.1">
    <property type="nucleotide sequence ID" value="NZ_SHKR01000001.1"/>
</dbReference>
<keyword evidence="2" id="KW-0812">Transmembrane</keyword>
<proteinExistence type="predicted"/>
<gene>
    <name evidence="3" type="ORF">EV645_0182</name>
</gene>